<reference evidence="3 4" key="1">
    <citation type="submission" date="2017-11" db="EMBL/GenBank/DDBJ databases">
        <title>Draft Genome Sequence of Methylobacter psychrotolerans Sph1T, an Obligate Methanotroph from Low-Temperature Environments.</title>
        <authorList>
            <person name="Oshkin I.Y."/>
            <person name="Miroshnikov K."/>
            <person name="Belova S.E."/>
            <person name="Korzhenkov A."/>
            <person name="Toshchakov S.V."/>
            <person name="Dedysh S.N."/>
        </authorList>
    </citation>
    <scope>NUCLEOTIDE SEQUENCE [LARGE SCALE GENOMIC DNA]</scope>
    <source>
        <strain evidence="3 4">Sph1</strain>
    </source>
</reference>
<dbReference type="InterPro" id="IPR003423">
    <property type="entry name" value="OMP_efflux"/>
</dbReference>
<evidence type="ECO:0000313" key="3">
    <source>
        <dbReference type="EMBL" id="POZ53172.1"/>
    </source>
</evidence>
<dbReference type="PANTHER" id="PTHR30203">
    <property type="entry name" value="OUTER MEMBRANE CATION EFFLUX PROTEIN"/>
    <property type="match status" value="1"/>
</dbReference>
<evidence type="ECO:0000313" key="4">
    <source>
        <dbReference type="Proteomes" id="UP000237423"/>
    </source>
</evidence>
<dbReference type="Gene3D" id="1.20.1600.10">
    <property type="entry name" value="Outer membrane efflux proteins (OEP)"/>
    <property type="match status" value="1"/>
</dbReference>
<dbReference type="Gene3D" id="2.20.200.10">
    <property type="entry name" value="Outer membrane efflux proteins (OEP)"/>
    <property type="match status" value="1"/>
</dbReference>
<dbReference type="GO" id="GO:0009279">
    <property type="term" value="C:cell outer membrane"/>
    <property type="evidence" value="ECO:0007669"/>
    <property type="project" value="UniProtKB-SubCell"/>
</dbReference>
<dbReference type="PANTHER" id="PTHR30203:SF31">
    <property type="entry name" value="RND EFFLUX SYSTEM, OUTER MEMBRANE LIPOPROTEIN, NODT"/>
    <property type="match status" value="1"/>
</dbReference>
<comment type="subcellular location">
    <subcellularLocation>
        <location evidence="2">Cell outer membrane</location>
        <topology evidence="2">Lipid-anchor</topology>
    </subcellularLocation>
</comment>
<dbReference type="EMBL" id="PGFZ01000001">
    <property type="protein sequence ID" value="POZ53172.1"/>
    <property type="molecule type" value="Genomic_DNA"/>
</dbReference>
<proteinExistence type="inferred from homology"/>
<name>A0A2S5CQZ8_9GAMM</name>
<dbReference type="RefSeq" id="WP_249027946.1">
    <property type="nucleotide sequence ID" value="NZ_PGFZ01000001.1"/>
</dbReference>
<evidence type="ECO:0000256" key="2">
    <source>
        <dbReference type="RuleBase" id="RU362097"/>
    </source>
</evidence>
<evidence type="ECO:0000256" key="1">
    <source>
        <dbReference type="ARBA" id="ARBA00007613"/>
    </source>
</evidence>
<organism evidence="3 4">
    <name type="scientific">Methylovulum psychrotolerans</name>
    <dbReference type="NCBI Taxonomy" id="1704499"/>
    <lineage>
        <taxon>Bacteria</taxon>
        <taxon>Pseudomonadati</taxon>
        <taxon>Pseudomonadota</taxon>
        <taxon>Gammaproteobacteria</taxon>
        <taxon>Methylococcales</taxon>
        <taxon>Methylococcaceae</taxon>
        <taxon>Methylovulum</taxon>
    </lineage>
</organism>
<comment type="caution">
    <text evidence="3">The sequence shown here is derived from an EMBL/GenBank/DDBJ whole genome shotgun (WGS) entry which is preliminary data.</text>
</comment>
<keyword evidence="2" id="KW-1134">Transmembrane beta strand</keyword>
<dbReference type="NCBIfam" id="TIGR01845">
    <property type="entry name" value="outer_NodT"/>
    <property type="match status" value="1"/>
</dbReference>
<dbReference type="AlphaFoldDB" id="A0A2S5CQZ8"/>
<dbReference type="SUPFAM" id="SSF56954">
    <property type="entry name" value="Outer membrane efflux proteins (OEP)"/>
    <property type="match status" value="1"/>
</dbReference>
<dbReference type="InterPro" id="IPR010131">
    <property type="entry name" value="MdtP/NodT-like"/>
</dbReference>
<keyword evidence="2" id="KW-0472">Membrane</keyword>
<protein>
    <submittedName>
        <fullName evidence="3">RND transporter</fullName>
    </submittedName>
</protein>
<dbReference type="GO" id="GO:0015562">
    <property type="term" value="F:efflux transmembrane transporter activity"/>
    <property type="evidence" value="ECO:0007669"/>
    <property type="project" value="InterPro"/>
</dbReference>
<accession>A0A2S5CQZ8</accession>
<dbReference type="Pfam" id="PF02321">
    <property type="entry name" value="OEP"/>
    <property type="match status" value="2"/>
</dbReference>
<keyword evidence="2" id="KW-0564">Palmitate</keyword>
<keyword evidence="2" id="KW-0449">Lipoprotein</keyword>
<keyword evidence="2" id="KW-0812">Transmembrane</keyword>
<comment type="similarity">
    <text evidence="1 2">Belongs to the outer membrane factor (OMF) (TC 1.B.17) family.</text>
</comment>
<sequence length="514" mass="56960">MIEWDLQTDMPEIEISPTCPSQILRYYVNQMIDLNTIKRWLIFAGLMPLLPGCMVGPDYQRPPTTFQSKWDTALIRQQTGDRENLHTWWQSFHDPILTSLITQARLGNRDVFQAEARLRETRANRDLSVANILPTLSMNASASKNQPSRASRFGQVGQFGGSYNQFSQGLDASWELDLWGKQRRSIEYADATLGASEEDLQDVLISLCAEVALNYIDVRRYQNELVIAKNSLKARQETYDIAWWRAQAGLVSEVDVLQARLSVESTRADIPKLTSQLEQAKHGLAVLLGKQPTALNALLAQSASIPVAANDIAIGIPADVLRQRPDVRRSERKLAAQTAQIGVAEAAAYPSFTLSGSIGLESLLAANLYTAAAKTFQMAASSAWVLFDSGRIRSNVKIQTALQEQALGLYQNTILTALKEVEDSLNALNQEWQRRDALQASATAGKDALTLAEQQYQTGTTDFQRVLDSQQSLLTAQNQLVESEAETASNLIRLYKALGGGWDINATKPNQTHH</sequence>
<dbReference type="Proteomes" id="UP000237423">
    <property type="component" value="Unassembled WGS sequence"/>
</dbReference>
<gene>
    <name evidence="3" type="ORF">AADEFJLK_00188</name>
</gene>